<reference evidence="1" key="1">
    <citation type="submission" date="2014-11" db="EMBL/GenBank/DDBJ databases">
        <authorList>
            <person name="Amaro Gonzalez C."/>
        </authorList>
    </citation>
    <scope>NUCLEOTIDE SEQUENCE</scope>
</reference>
<dbReference type="EMBL" id="GBXM01107188">
    <property type="protein sequence ID" value="JAH01389.1"/>
    <property type="molecule type" value="Transcribed_RNA"/>
</dbReference>
<proteinExistence type="predicted"/>
<sequence length="23" mass="2738">MLLSNIDKHYHCQLIPQLPKCQD</sequence>
<protein>
    <submittedName>
        <fullName evidence="1">Uncharacterized protein</fullName>
    </submittedName>
</protein>
<organism evidence="1">
    <name type="scientific">Anguilla anguilla</name>
    <name type="common">European freshwater eel</name>
    <name type="synonym">Muraena anguilla</name>
    <dbReference type="NCBI Taxonomy" id="7936"/>
    <lineage>
        <taxon>Eukaryota</taxon>
        <taxon>Metazoa</taxon>
        <taxon>Chordata</taxon>
        <taxon>Craniata</taxon>
        <taxon>Vertebrata</taxon>
        <taxon>Euteleostomi</taxon>
        <taxon>Actinopterygii</taxon>
        <taxon>Neopterygii</taxon>
        <taxon>Teleostei</taxon>
        <taxon>Anguilliformes</taxon>
        <taxon>Anguillidae</taxon>
        <taxon>Anguilla</taxon>
    </lineage>
</organism>
<reference evidence="1" key="2">
    <citation type="journal article" date="2015" name="Fish Shellfish Immunol.">
        <title>Early steps in the European eel (Anguilla anguilla)-Vibrio vulnificus interaction in the gills: Role of the RtxA13 toxin.</title>
        <authorList>
            <person name="Callol A."/>
            <person name="Pajuelo D."/>
            <person name="Ebbesson L."/>
            <person name="Teles M."/>
            <person name="MacKenzie S."/>
            <person name="Amaro C."/>
        </authorList>
    </citation>
    <scope>NUCLEOTIDE SEQUENCE</scope>
</reference>
<dbReference type="AlphaFoldDB" id="A0A0E9PA63"/>
<name>A0A0E9PA63_ANGAN</name>
<accession>A0A0E9PA63</accession>
<evidence type="ECO:0000313" key="1">
    <source>
        <dbReference type="EMBL" id="JAH01389.1"/>
    </source>
</evidence>